<dbReference type="Pfam" id="PF12833">
    <property type="entry name" value="HTH_18"/>
    <property type="match status" value="1"/>
</dbReference>
<evidence type="ECO:0000313" key="6">
    <source>
        <dbReference type="Proteomes" id="UP000604481"/>
    </source>
</evidence>
<evidence type="ECO:0000256" key="3">
    <source>
        <dbReference type="ARBA" id="ARBA00023163"/>
    </source>
</evidence>
<dbReference type="Gene3D" id="3.20.80.10">
    <property type="entry name" value="Regulatory factor, effector binding domain"/>
    <property type="match status" value="1"/>
</dbReference>
<dbReference type="Proteomes" id="UP000604481">
    <property type="component" value="Unassembled WGS sequence"/>
</dbReference>
<evidence type="ECO:0000313" key="5">
    <source>
        <dbReference type="EMBL" id="MBE9609990.1"/>
    </source>
</evidence>
<comment type="caution">
    <text evidence="5">The sequence shown here is derived from an EMBL/GenBank/DDBJ whole genome shotgun (WGS) entry which is preliminary data.</text>
</comment>
<keyword evidence="1" id="KW-0805">Transcription regulation</keyword>
<accession>A0A8J7FLG7</accession>
<reference evidence="5 6" key="1">
    <citation type="submission" date="2020-10" db="EMBL/GenBank/DDBJ databases">
        <title>The genome sequence of Chitinilyticum litopenaei 4Y14.</title>
        <authorList>
            <person name="Liu Y."/>
        </authorList>
    </citation>
    <scope>NUCLEOTIDE SEQUENCE [LARGE SCALE GENOMIC DNA]</scope>
    <source>
        <strain evidence="5 6">4Y14</strain>
    </source>
</reference>
<dbReference type="SUPFAM" id="SSF46689">
    <property type="entry name" value="Homeodomain-like"/>
    <property type="match status" value="2"/>
</dbReference>
<dbReference type="Gene3D" id="1.10.10.60">
    <property type="entry name" value="Homeodomain-like"/>
    <property type="match status" value="2"/>
</dbReference>
<dbReference type="InterPro" id="IPR009057">
    <property type="entry name" value="Homeodomain-like_sf"/>
</dbReference>
<evidence type="ECO:0000256" key="1">
    <source>
        <dbReference type="ARBA" id="ARBA00023015"/>
    </source>
</evidence>
<dbReference type="InterPro" id="IPR011256">
    <property type="entry name" value="Reg_factor_effector_dom_sf"/>
</dbReference>
<sequence>MDTAPRSQRLLAVARLVETQLSHAWRLDELAERACYSRHHFEKVFAELTGLTPMDYLRQRRLQQAALRVRHEHTSMLQLAHESGFASDSVFSRNFRQAFGYAPRDWREGAWRAHHDEVVCPQWQSLHARDPAGQQREAALAAAARKPDVLRQALVRYCRAHPVWLARGFGIWGSRAEAFREQCAAELDTPRRAPFCCAILREDPAFITGEHWLYDWAVLAQTPAPAGWFDDVLPGGFYLCLRYQGNGAQWGWLYGDWLERQHRWTLDGRRPHLNVYRQTAAGIEGELRLPVRLT</sequence>
<gene>
    <name evidence="5" type="ORF">INR99_11615</name>
</gene>
<dbReference type="SMART" id="SM00342">
    <property type="entry name" value="HTH_ARAC"/>
    <property type="match status" value="1"/>
</dbReference>
<evidence type="ECO:0000256" key="2">
    <source>
        <dbReference type="ARBA" id="ARBA00023125"/>
    </source>
</evidence>
<keyword evidence="6" id="KW-1185">Reference proteome</keyword>
<organism evidence="5 6">
    <name type="scientific">Chitinilyticum piscinae</name>
    <dbReference type="NCBI Taxonomy" id="2866724"/>
    <lineage>
        <taxon>Bacteria</taxon>
        <taxon>Pseudomonadati</taxon>
        <taxon>Pseudomonadota</taxon>
        <taxon>Betaproteobacteria</taxon>
        <taxon>Neisseriales</taxon>
        <taxon>Chitinibacteraceae</taxon>
        <taxon>Chitinilyticum</taxon>
    </lineage>
</organism>
<dbReference type="AlphaFoldDB" id="A0A8J7FLG7"/>
<dbReference type="PROSITE" id="PS00041">
    <property type="entry name" value="HTH_ARAC_FAMILY_1"/>
    <property type="match status" value="1"/>
</dbReference>
<protein>
    <submittedName>
        <fullName evidence="5">Helix-turn-helix domain-containing protein</fullName>
    </submittedName>
</protein>
<dbReference type="RefSeq" id="WP_194116511.1">
    <property type="nucleotide sequence ID" value="NZ_JADFUA010000006.1"/>
</dbReference>
<keyword evidence="3" id="KW-0804">Transcription</keyword>
<dbReference type="InterPro" id="IPR018060">
    <property type="entry name" value="HTH_AraC"/>
</dbReference>
<dbReference type="InterPro" id="IPR050204">
    <property type="entry name" value="AraC_XylS_family_regulators"/>
</dbReference>
<dbReference type="EMBL" id="JADFUA010000006">
    <property type="protein sequence ID" value="MBE9609990.1"/>
    <property type="molecule type" value="Genomic_DNA"/>
</dbReference>
<dbReference type="InterPro" id="IPR018062">
    <property type="entry name" value="HTH_AraC-typ_CS"/>
</dbReference>
<dbReference type="PANTHER" id="PTHR46796:SF13">
    <property type="entry name" value="HTH-TYPE TRANSCRIPTIONAL ACTIVATOR RHAS"/>
    <property type="match status" value="1"/>
</dbReference>
<name>A0A8J7FLG7_9NEIS</name>
<dbReference type="GO" id="GO:0003700">
    <property type="term" value="F:DNA-binding transcription factor activity"/>
    <property type="evidence" value="ECO:0007669"/>
    <property type="project" value="InterPro"/>
</dbReference>
<keyword evidence="2" id="KW-0238">DNA-binding</keyword>
<feature type="domain" description="HTH araC/xylS-type" evidence="4">
    <location>
        <begin position="11"/>
        <end position="109"/>
    </location>
</feature>
<dbReference type="PANTHER" id="PTHR46796">
    <property type="entry name" value="HTH-TYPE TRANSCRIPTIONAL ACTIVATOR RHAS-RELATED"/>
    <property type="match status" value="1"/>
</dbReference>
<dbReference type="PROSITE" id="PS01124">
    <property type="entry name" value="HTH_ARAC_FAMILY_2"/>
    <property type="match status" value="1"/>
</dbReference>
<evidence type="ECO:0000259" key="4">
    <source>
        <dbReference type="PROSITE" id="PS01124"/>
    </source>
</evidence>
<proteinExistence type="predicted"/>
<dbReference type="GO" id="GO:0043565">
    <property type="term" value="F:sequence-specific DNA binding"/>
    <property type="evidence" value="ECO:0007669"/>
    <property type="project" value="InterPro"/>
</dbReference>